<evidence type="ECO:0008006" key="4">
    <source>
        <dbReference type="Google" id="ProtNLM"/>
    </source>
</evidence>
<feature type="compositionally biased region" description="Low complexity" evidence="1">
    <location>
        <begin position="20"/>
        <end position="34"/>
    </location>
</feature>
<feature type="region of interest" description="Disordered" evidence="1">
    <location>
        <begin position="1"/>
        <end position="100"/>
    </location>
</feature>
<gene>
    <name evidence="2" type="ORF">ASPCAL11028</name>
</gene>
<sequence>MEASRTRPEGIMLPPSPMDSVESLASSRSSSSGSPAPDDTGKPERSRNVMITLSLTPDPPASSPSRQPFTRSHFRSRSLADDPGVPVMIRAHSSPGLDSRGRYIFVNGRGAPGNMTDNTPKRYLPLQIPTADSFEPRMPHRKNISETISEHAELDTSGSATSQSDPYQSSSPVLSYSTPRIGRRRPSSPLHFPTGPNQVASSPSSAHSSPSILSSRYNEAFPSYSTSSASSMPSTPTSLRSRSPSISSLETIPDIPDAEAAAIEADRVSALKAAADRADEADDASYTNRRRGGTDLSGPSSSLANMRTGAGGYLTRSDKRKRWSVCGAERRQDLDLETIWED</sequence>
<feature type="region of interest" description="Disordered" evidence="1">
    <location>
        <begin position="270"/>
        <end position="311"/>
    </location>
</feature>
<feature type="compositionally biased region" description="Low complexity" evidence="1">
    <location>
        <begin position="222"/>
        <end position="252"/>
    </location>
</feature>
<dbReference type="OMA" id="KYNESYP"/>
<feature type="region of interest" description="Disordered" evidence="1">
    <location>
        <begin position="129"/>
        <end position="252"/>
    </location>
</feature>
<evidence type="ECO:0000256" key="1">
    <source>
        <dbReference type="SAM" id="MobiDB-lite"/>
    </source>
</evidence>
<feature type="compositionally biased region" description="Polar residues" evidence="1">
    <location>
        <begin position="156"/>
        <end position="178"/>
    </location>
</feature>
<dbReference type="Proteomes" id="UP000054771">
    <property type="component" value="Unassembled WGS sequence"/>
</dbReference>
<evidence type="ECO:0000313" key="2">
    <source>
        <dbReference type="EMBL" id="CEL07874.1"/>
    </source>
</evidence>
<dbReference type="STRING" id="454130.A0A0U5G6X8"/>
<dbReference type="EMBL" id="CDMC01000010">
    <property type="protein sequence ID" value="CEL07874.1"/>
    <property type="molecule type" value="Genomic_DNA"/>
</dbReference>
<evidence type="ECO:0000313" key="3">
    <source>
        <dbReference type="Proteomes" id="UP000054771"/>
    </source>
</evidence>
<feature type="compositionally biased region" description="Low complexity" evidence="1">
    <location>
        <begin position="200"/>
        <end position="215"/>
    </location>
</feature>
<dbReference type="OrthoDB" id="5400063at2759"/>
<proteinExistence type="predicted"/>
<accession>A0A0U5G6X8</accession>
<organism evidence="2 3">
    <name type="scientific">Aspergillus calidoustus</name>
    <dbReference type="NCBI Taxonomy" id="454130"/>
    <lineage>
        <taxon>Eukaryota</taxon>
        <taxon>Fungi</taxon>
        <taxon>Dikarya</taxon>
        <taxon>Ascomycota</taxon>
        <taxon>Pezizomycotina</taxon>
        <taxon>Eurotiomycetes</taxon>
        <taxon>Eurotiomycetidae</taxon>
        <taxon>Eurotiales</taxon>
        <taxon>Aspergillaceae</taxon>
        <taxon>Aspergillus</taxon>
        <taxon>Aspergillus subgen. Nidulantes</taxon>
    </lineage>
</organism>
<reference evidence="3" key="1">
    <citation type="journal article" date="2016" name="Genome Announc.">
        <title>Draft genome sequences of fungus Aspergillus calidoustus.</title>
        <authorList>
            <person name="Horn F."/>
            <person name="Linde J."/>
            <person name="Mattern D.J."/>
            <person name="Walther G."/>
            <person name="Guthke R."/>
            <person name="Scherlach K."/>
            <person name="Martin K."/>
            <person name="Brakhage A.A."/>
            <person name="Petzke L."/>
            <person name="Valiante V."/>
        </authorList>
    </citation>
    <scope>NUCLEOTIDE SEQUENCE [LARGE SCALE GENOMIC DNA]</scope>
    <source>
        <strain evidence="3">SF006504</strain>
    </source>
</reference>
<protein>
    <recommendedName>
        <fullName evidence="4">Basic proline-rich protein</fullName>
    </recommendedName>
</protein>
<name>A0A0U5G6X8_ASPCI</name>
<dbReference type="AlphaFoldDB" id="A0A0U5G6X8"/>
<keyword evidence="3" id="KW-1185">Reference proteome</keyword>